<comment type="function">
    <text evidence="8">Microtubule inner protein (MIP) part of the dynein-decorated doublet microtubules (DMTs) in cilia axoneme, which is required for motile cilia beating.</text>
</comment>
<evidence type="ECO:0000256" key="1">
    <source>
        <dbReference type="ARBA" id="ARBA00004611"/>
    </source>
</evidence>
<dbReference type="InterPro" id="IPR002048">
    <property type="entry name" value="EF_hand_dom"/>
</dbReference>
<dbReference type="EMBL" id="JAIZAY010000013">
    <property type="protein sequence ID" value="KAJ8030955.1"/>
    <property type="molecule type" value="Genomic_DNA"/>
</dbReference>
<dbReference type="Proteomes" id="UP001152320">
    <property type="component" value="Chromosome 13"/>
</dbReference>
<dbReference type="PROSITE" id="PS50222">
    <property type="entry name" value="EF_HAND_2"/>
    <property type="match status" value="1"/>
</dbReference>
<dbReference type="Gene3D" id="2.30.29.170">
    <property type="match status" value="3"/>
</dbReference>
<evidence type="ECO:0000256" key="3">
    <source>
        <dbReference type="ARBA" id="ARBA00022737"/>
    </source>
</evidence>
<dbReference type="AlphaFoldDB" id="A0A9Q1BQJ9"/>
<gene>
    <name evidence="13" type="ORF">HOLleu_27516</name>
</gene>
<keyword evidence="4" id="KW-0282">Flagellum</keyword>
<evidence type="ECO:0000256" key="10">
    <source>
        <dbReference type="SAM" id="MobiDB-lite"/>
    </source>
</evidence>
<keyword evidence="2" id="KW-0963">Cytoplasm</keyword>
<evidence type="ECO:0000313" key="13">
    <source>
        <dbReference type="EMBL" id="KAJ8030955.1"/>
    </source>
</evidence>
<evidence type="ECO:0000256" key="5">
    <source>
        <dbReference type="ARBA" id="ARBA00023069"/>
    </source>
</evidence>
<feature type="domain" description="DM10" evidence="12">
    <location>
        <begin position="226"/>
        <end position="366"/>
    </location>
</feature>
<accession>A0A9Q1BQJ9</accession>
<evidence type="ECO:0000256" key="7">
    <source>
        <dbReference type="ARBA" id="ARBA00023273"/>
    </source>
</evidence>
<evidence type="ECO:0000256" key="8">
    <source>
        <dbReference type="ARBA" id="ARBA00035003"/>
    </source>
</evidence>
<dbReference type="GO" id="GO:0005874">
    <property type="term" value="C:microtubule"/>
    <property type="evidence" value="ECO:0007669"/>
    <property type="project" value="TreeGrafter"/>
</dbReference>
<organism evidence="13 14">
    <name type="scientific">Holothuria leucospilota</name>
    <name type="common">Black long sea cucumber</name>
    <name type="synonym">Mertensiothuria leucospilota</name>
    <dbReference type="NCBI Taxonomy" id="206669"/>
    <lineage>
        <taxon>Eukaryota</taxon>
        <taxon>Metazoa</taxon>
        <taxon>Echinodermata</taxon>
        <taxon>Eleutherozoa</taxon>
        <taxon>Echinozoa</taxon>
        <taxon>Holothuroidea</taxon>
        <taxon>Aspidochirotacea</taxon>
        <taxon>Aspidochirotida</taxon>
        <taxon>Holothuriidae</taxon>
        <taxon>Holothuria</taxon>
    </lineage>
</organism>
<sequence>MALPFLPGHSFNNNLGKEKFHKSHQFDNCNDVSMLVGEHKPGIGGEPMLGQKPKPNRSNIPQGQGNAAPAWVAFDRQVLRFDAYYQEAVHEKPEEQYRIRTCKIYFYLEDDSIQVNEPQINNSGIPQGTLIKRHRIPLPPPNDDMCYTVEHFNIGNEISLYGKTFKITGCDQFTFNFLRKLGIRVTPPSEIPEDPHQNYRKQMDESQQPLRPYEKVDTLKQFLDHDRHVLRFYCFWDDTEKMFGDVREMILHYFLADDTIEIKECIRPNSGRDAAPMFLRRARLPKSSPEALKQPGEITGRTVLNVFGPMGHGGRYILDSLKTGAVTTECYTDQDLMVSVTINVWGRKLILADCDDFTKEYYSTKYGVSNFSPVPYKGGPPSGTKREWPPYTGFGSEEDSLCSCMGLLPKPPRRDFIKFMEKDRHGLESNVLRFKARLDTTKPIDQDRRFIISYFLSDDTIAVFEPPVRNSGIGGGKFLERERIKKPDQPRFGTELSEYFTAQDLYVGSRVNFHGHFFILIDADEYAFRYMEKHANEFDMAHISKITAKLGQIAVQQKDQIKEFFRRNDPQSTGMVAYDQFRNLLVQLGGSNLSEHEVMTLARYYSNTQDNKLDLQTLVAIVQDQLKKANFENFVNLADGLAHRDTDNSGFLNVEHVRSTCNAFRVPLPTDLLRTLLDKMEKNEEGCINYNQFVAYLNWRDFPTDQIVQAPVQFDSSWSNRQDTSNVTSVNYIALLQAVLGGV</sequence>
<dbReference type="GO" id="GO:0005509">
    <property type="term" value="F:calcium ion binding"/>
    <property type="evidence" value="ECO:0007669"/>
    <property type="project" value="InterPro"/>
</dbReference>
<dbReference type="SUPFAM" id="SSF47473">
    <property type="entry name" value="EF-hand"/>
    <property type="match status" value="1"/>
</dbReference>
<evidence type="ECO:0000259" key="11">
    <source>
        <dbReference type="PROSITE" id="PS50222"/>
    </source>
</evidence>
<evidence type="ECO:0000256" key="2">
    <source>
        <dbReference type="ARBA" id="ARBA00022490"/>
    </source>
</evidence>
<evidence type="ECO:0000259" key="12">
    <source>
        <dbReference type="PROSITE" id="PS51336"/>
    </source>
</evidence>
<dbReference type="FunFam" id="2.30.29.170:FF:000001">
    <property type="entry name" value="EF-hand domain containing 1"/>
    <property type="match status" value="1"/>
</dbReference>
<dbReference type="Pfam" id="PF06565">
    <property type="entry name" value="DM10_dom"/>
    <property type="match status" value="3"/>
</dbReference>
<evidence type="ECO:0000256" key="4">
    <source>
        <dbReference type="ARBA" id="ARBA00022846"/>
    </source>
</evidence>
<dbReference type="FunFam" id="2.30.29.170:FF:000003">
    <property type="entry name" value="EF-hand domain (C-terminal) containing 1"/>
    <property type="match status" value="1"/>
</dbReference>
<dbReference type="Gene3D" id="1.10.238.10">
    <property type="entry name" value="EF-hand"/>
    <property type="match status" value="1"/>
</dbReference>
<feature type="compositionally biased region" description="Polar residues" evidence="10">
    <location>
        <begin position="56"/>
        <end position="65"/>
    </location>
</feature>
<evidence type="ECO:0000256" key="9">
    <source>
        <dbReference type="ARBA" id="ARBA00039880"/>
    </source>
</evidence>
<dbReference type="GO" id="GO:0010975">
    <property type="term" value="P:regulation of neuron projection development"/>
    <property type="evidence" value="ECO:0007669"/>
    <property type="project" value="TreeGrafter"/>
</dbReference>
<feature type="domain" description="DM10" evidence="12">
    <location>
        <begin position="75"/>
        <end position="182"/>
    </location>
</feature>
<evidence type="ECO:0000313" key="14">
    <source>
        <dbReference type="Proteomes" id="UP001152320"/>
    </source>
</evidence>
<feature type="region of interest" description="Disordered" evidence="10">
    <location>
        <begin position="40"/>
        <end position="66"/>
    </location>
</feature>
<keyword evidence="5" id="KW-0969">Cilium</keyword>
<reference evidence="13" key="1">
    <citation type="submission" date="2021-10" db="EMBL/GenBank/DDBJ databases">
        <title>Tropical sea cucumber genome reveals ecological adaptation and Cuvierian tubules defense mechanism.</title>
        <authorList>
            <person name="Chen T."/>
        </authorList>
    </citation>
    <scope>NUCLEOTIDE SEQUENCE</scope>
    <source>
        <strain evidence="13">Nanhai2018</strain>
        <tissue evidence="13">Muscle</tissue>
    </source>
</reference>
<dbReference type="PROSITE" id="PS51336">
    <property type="entry name" value="DM10"/>
    <property type="match status" value="3"/>
</dbReference>
<dbReference type="InterPro" id="IPR040193">
    <property type="entry name" value="EFHC1/EFHC2/EFHB"/>
</dbReference>
<dbReference type="PANTHER" id="PTHR12086">
    <property type="entry name" value="EF-HAND DOMAIN C-TERMINAL CONTAINING PROTEIN"/>
    <property type="match status" value="1"/>
</dbReference>
<evidence type="ECO:0000256" key="6">
    <source>
        <dbReference type="ARBA" id="ARBA00023212"/>
    </source>
</evidence>
<keyword evidence="14" id="KW-1185">Reference proteome</keyword>
<protein>
    <recommendedName>
        <fullName evidence="9">EF-hand domain-containing family member C2</fullName>
    </recommendedName>
</protein>
<dbReference type="InterPro" id="IPR006602">
    <property type="entry name" value="DM10_dom"/>
</dbReference>
<dbReference type="SMART" id="SM00676">
    <property type="entry name" value="DM10"/>
    <property type="match status" value="3"/>
</dbReference>
<dbReference type="PANTHER" id="PTHR12086:SF11">
    <property type="entry name" value="EF-HAND DOMAIN-CONTAINING FAMILY MEMBER C2"/>
    <property type="match status" value="1"/>
</dbReference>
<dbReference type="OrthoDB" id="10255210at2759"/>
<keyword evidence="7" id="KW-0966">Cell projection</keyword>
<proteinExistence type="predicted"/>
<feature type="domain" description="EF-hand" evidence="11">
    <location>
        <begin position="556"/>
        <end position="591"/>
    </location>
</feature>
<dbReference type="InterPro" id="IPR011992">
    <property type="entry name" value="EF-hand-dom_pair"/>
</dbReference>
<keyword evidence="6" id="KW-0206">Cytoskeleton</keyword>
<comment type="subcellular location">
    <subcellularLocation>
        <location evidence="1">Cytoplasm</location>
        <location evidence="1">Cytoskeleton</location>
        <location evidence="1">Flagellum axoneme</location>
    </subcellularLocation>
</comment>
<feature type="domain" description="DM10" evidence="12">
    <location>
        <begin position="428"/>
        <end position="535"/>
    </location>
</feature>
<comment type="caution">
    <text evidence="13">The sequence shown here is derived from an EMBL/GenBank/DDBJ whole genome shotgun (WGS) entry which is preliminary data.</text>
</comment>
<name>A0A9Q1BQJ9_HOLLE</name>
<dbReference type="FunFam" id="2.30.29.170:FF:000002">
    <property type="entry name" value="EF-hand domain (C-terminal) containing 1"/>
    <property type="match status" value="1"/>
</dbReference>
<keyword evidence="3" id="KW-0677">Repeat</keyword>